<evidence type="ECO:0000313" key="3">
    <source>
        <dbReference type="EMBL" id="MDI6448533.1"/>
    </source>
</evidence>
<keyword evidence="2" id="KW-1133">Transmembrane helix</keyword>
<evidence type="ECO:0000313" key="4">
    <source>
        <dbReference type="Proteomes" id="UP001431776"/>
    </source>
</evidence>
<dbReference type="RefSeq" id="WP_349243944.1">
    <property type="nucleotide sequence ID" value="NZ_JASCXX010000005.1"/>
</dbReference>
<organism evidence="3 4">
    <name type="scientific">Anaerobaca lacustris</name>
    <dbReference type="NCBI Taxonomy" id="3044600"/>
    <lineage>
        <taxon>Bacteria</taxon>
        <taxon>Pseudomonadati</taxon>
        <taxon>Planctomycetota</taxon>
        <taxon>Phycisphaerae</taxon>
        <taxon>Sedimentisphaerales</taxon>
        <taxon>Anaerobacaceae</taxon>
        <taxon>Anaerobaca</taxon>
    </lineage>
</organism>
<sequence length="406" mass="44457">MASTRGKMRLGPTEAGRVLLLGTVFFGLAAQLVPAFGVVSALVVVMLTVLIVGFILRPRIAMTAHLPDHVVAGQDTQFRYTIRNVARVPAYDLSLRFADLPAAIEHVAGPDPIGRLAPGESTEVVATMRARRRGKHPVPLPICESSFPFNLLRFSSVRKDREALTVLPVFYRLRLHLSRLTAESRHGLSGSAGQAEVSPEYAGNRPFLPGDSPRRIDTRAWARLSVPATKQYHNDSDSHVGLVLDTRIGADGKRPGADEIPELEAAVSLSASIAFTIQRHCLIDWLLAGPELHEFATWPRTMRVDRVHEALATVEAAESYDLNRMTDALLSRFHRISQVIFVLLRSDKTYSDLLDLAVAARCHCTSYLVVASDLEGPRHDAVRTGPWTLIPVGTAEDILAGRVGPL</sequence>
<evidence type="ECO:0000256" key="2">
    <source>
        <dbReference type="SAM" id="Phobius"/>
    </source>
</evidence>
<proteinExistence type="predicted"/>
<dbReference type="EMBL" id="JASCXX010000005">
    <property type="protein sequence ID" value="MDI6448533.1"/>
    <property type="molecule type" value="Genomic_DNA"/>
</dbReference>
<feature type="region of interest" description="Disordered" evidence="1">
    <location>
        <begin position="188"/>
        <end position="211"/>
    </location>
</feature>
<evidence type="ECO:0000256" key="1">
    <source>
        <dbReference type="SAM" id="MobiDB-lite"/>
    </source>
</evidence>
<dbReference type="PANTHER" id="PTHR34351:SF1">
    <property type="entry name" value="SLR1927 PROTEIN"/>
    <property type="match status" value="1"/>
</dbReference>
<name>A0AAW6TYE5_9BACT</name>
<keyword evidence="2" id="KW-0472">Membrane</keyword>
<keyword evidence="4" id="KW-1185">Reference proteome</keyword>
<feature type="transmembrane region" description="Helical" evidence="2">
    <location>
        <begin position="39"/>
        <end position="56"/>
    </location>
</feature>
<protein>
    <submittedName>
        <fullName evidence="3">DUF58 domain-containing protein</fullName>
    </submittedName>
</protein>
<accession>A0AAW6TYE5</accession>
<dbReference type="AlphaFoldDB" id="A0AAW6TYE5"/>
<dbReference type="Proteomes" id="UP001431776">
    <property type="component" value="Unassembled WGS sequence"/>
</dbReference>
<dbReference type="PANTHER" id="PTHR34351">
    <property type="entry name" value="SLR1927 PROTEIN-RELATED"/>
    <property type="match status" value="1"/>
</dbReference>
<reference evidence="3" key="1">
    <citation type="submission" date="2023-05" db="EMBL/GenBank/DDBJ databases">
        <title>Anaerotaeda fermentans gen. nov., sp. nov., a novel anaerobic planctomycete of the new family within the order Sedimentisphaerales isolated from Taman Peninsula, Russia.</title>
        <authorList>
            <person name="Khomyakova M.A."/>
            <person name="Merkel A.Y."/>
            <person name="Slobodkin A.I."/>
        </authorList>
    </citation>
    <scope>NUCLEOTIDE SEQUENCE</scope>
    <source>
        <strain evidence="3">M17dextr</strain>
    </source>
</reference>
<gene>
    <name evidence="3" type="ORF">QJ522_05720</name>
</gene>
<keyword evidence="2" id="KW-0812">Transmembrane</keyword>
<comment type="caution">
    <text evidence="3">The sequence shown here is derived from an EMBL/GenBank/DDBJ whole genome shotgun (WGS) entry which is preliminary data.</text>
</comment>